<dbReference type="Gene3D" id="1.20.5.320">
    <property type="entry name" value="6-Phosphogluconate Dehydrogenase, domain 3"/>
    <property type="match status" value="1"/>
</dbReference>
<dbReference type="GO" id="GO:0004616">
    <property type="term" value="F:phosphogluconate dehydrogenase (decarboxylating) activity"/>
    <property type="evidence" value="ECO:0007669"/>
    <property type="project" value="UniProtKB-EC"/>
</dbReference>
<evidence type="ECO:0000313" key="17">
    <source>
        <dbReference type="EMBL" id="QIZ77211.1"/>
    </source>
</evidence>
<evidence type="ECO:0000256" key="5">
    <source>
        <dbReference type="ARBA" id="ARBA00013011"/>
    </source>
</evidence>
<comment type="catalytic activity">
    <reaction evidence="11 12 15">
        <text>6-phospho-D-gluconate + NADP(+) = D-ribulose 5-phosphate + CO2 + NADPH</text>
        <dbReference type="Rhea" id="RHEA:10116"/>
        <dbReference type="ChEBI" id="CHEBI:16526"/>
        <dbReference type="ChEBI" id="CHEBI:57783"/>
        <dbReference type="ChEBI" id="CHEBI:58121"/>
        <dbReference type="ChEBI" id="CHEBI:58349"/>
        <dbReference type="ChEBI" id="CHEBI:58759"/>
        <dbReference type="EC" id="1.1.1.44"/>
    </reaction>
</comment>
<dbReference type="PROSITE" id="PS00461">
    <property type="entry name" value="6PGD"/>
    <property type="match status" value="1"/>
</dbReference>
<dbReference type="PIRSF" id="PIRSF000109">
    <property type="entry name" value="6PGD"/>
    <property type="match status" value="1"/>
</dbReference>
<dbReference type="Pfam" id="PF03446">
    <property type="entry name" value="NAD_binding_2"/>
    <property type="match status" value="1"/>
</dbReference>
<evidence type="ECO:0000313" key="18">
    <source>
        <dbReference type="Proteomes" id="UP000501602"/>
    </source>
</evidence>
<evidence type="ECO:0000256" key="8">
    <source>
        <dbReference type="ARBA" id="ARBA00023002"/>
    </source>
</evidence>
<dbReference type="GO" id="GO:0019521">
    <property type="term" value="P:D-gluconate metabolic process"/>
    <property type="evidence" value="ECO:0007669"/>
    <property type="project" value="UniProtKB-KW"/>
</dbReference>
<dbReference type="Proteomes" id="UP000501602">
    <property type="component" value="Chromosome"/>
</dbReference>
<dbReference type="InterPro" id="IPR006184">
    <property type="entry name" value="6PGdom_BS"/>
</dbReference>
<dbReference type="RefSeq" id="WP_168660472.1">
    <property type="nucleotide sequence ID" value="NZ_CP051180.1"/>
</dbReference>
<evidence type="ECO:0000256" key="11">
    <source>
        <dbReference type="ARBA" id="ARBA00048640"/>
    </source>
</evidence>
<gene>
    <name evidence="17" type="primary">gndA</name>
    <name evidence="17" type="ORF">HER31_10170</name>
</gene>
<keyword evidence="18" id="KW-1185">Reference proteome</keyword>
<comment type="similarity">
    <text evidence="3 12 15">Belongs to the 6-phosphogluconate dehydrogenase family.</text>
</comment>
<dbReference type="Gene3D" id="1.10.1040.10">
    <property type="entry name" value="N-(1-d-carboxylethyl)-l-norvaline Dehydrogenase, domain 2"/>
    <property type="match status" value="1"/>
</dbReference>
<evidence type="ECO:0000256" key="2">
    <source>
        <dbReference type="ARBA" id="ARBA00004874"/>
    </source>
</evidence>
<dbReference type="GO" id="GO:0006098">
    <property type="term" value="P:pentose-phosphate shunt"/>
    <property type="evidence" value="ECO:0007669"/>
    <property type="project" value="UniProtKB-UniPathway"/>
</dbReference>
<evidence type="ECO:0000259" key="16">
    <source>
        <dbReference type="SMART" id="SM01350"/>
    </source>
</evidence>
<comment type="function">
    <text evidence="1 12">Catalyzes the oxidative decarboxylation of 6-phosphogluconate to ribulose 5-phosphate and CO(2), with concomitant reduction of NADP to NADPH.</text>
</comment>
<protein>
    <recommendedName>
        <fullName evidence="6 12">6-phosphogluconate dehydrogenase, decarboxylating</fullName>
        <ecNumber evidence="5 12">1.1.1.44</ecNumber>
    </recommendedName>
</protein>
<dbReference type="NCBIfam" id="NF006765">
    <property type="entry name" value="PRK09287.1"/>
    <property type="match status" value="1"/>
</dbReference>
<evidence type="ECO:0000256" key="14">
    <source>
        <dbReference type="PIRSR" id="PIRSR000109-2"/>
    </source>
</evidence>
<dbReference type="Pfam" id="PF00393">
    <property type="entry name" value="6PGD"/>
    <property type="match status" value="1"/>
</dbReference>
<evidence type="ECO:0000256" key="6">
    <source>
        <dbReference type="ARBA" id="ARBA00018193"/>
    </source>
</evidence>
<dbReference type="InterPro" id="IPR008927">
    <property type="entry name" value="6-PGluconate_DH-like_C_sf"/>
</dbReference>
<dbReference type="InterPro" id="IPR013328">
    <property type="entry name" value="6PGD_dom2"/>
</dbReference>
<feature type="binding site" description="in other chain" evidence="14">
    <location>
        <position position="311"/>
    </location>
    <ligand>
        <name>substrate</name>
        <note>ligand shared between dimeric partners</note>
    </ligand>
</feature>
<accession>A0A6H1UDQ6</accession>
<comment type="pathway">
    <text evidence="2 12 15">Carbohydrate degradation; pentose phosphate pathway; D-ribulose 5-phosphate from D-glucose 6-phosphate (oxidative stage): step 3/3.</text>
</comment>
<name>A0A6H1UDQ6_9GAMM</name>
<evidence type="ECO:0000256" key="1">
    <source>
        <dbReference type="ARBA" id="ARBA00002526"/>
    </source>
</evidence>
<evidence type="ECO:0000256" key="10">
    <source>
        <dbReference type="ARBA" id="ARBA00023126"/>
    </source>
</evidence>
<feature type="binding site" description="in other chain" evidence="14">
    <location>
        <begin position="209"/>
        <end position="210"/>
    </location>
    <ligand>
        <name>substrate</name>
        <note>ligand shared between dimeric partners</note>
    </ligand>
</feature>
<dbReference type="EMBL" id="CP051180">
    <property type="protein sequence ID" value="QIZ77211.1"/>
    <property type="molecule type" value="Genomic_DNA"/>
</dbReference>
<feature type="domain" description="6-phosphogluconate dehydrogenase C-terminal" evidence="16">
    <location>
        <begin position="202"/>
        <end position="494"/>
    </location>
</feature>
<dbReference type="PANTHER" id="PTHR11811">
    <property type="entry name" value="6-PHOSPHOGLUCONATE DEHYDROGENASE"/>
    <property type="match status" value="1"/>
</dbReference>
<feature type="active site" description="Proton acceptor" evidence="13">
    <location>
        <position position="206"/>
    </location>
</feature>
<dbReference type="SUPFAM" id="SSF48179">
    <property type="entry name" value="6-phosphogluconate dehydrogenase C-terminal domain-like"/>
    <property type="match status" value="1"/>
</dbReference>
<dbReference type="InterPro" id="IPR006183">
    <property type="entry name" value="Pgluconate_DH"/>
</dbReference>
<dbReference type="InterPro" id="IPR006115">
    <property type="entry name" value="6PGDH_NADP-bd"/>
</dbReference>
<evidence type="ECO:0000256" key="4">
    <source>
        <dbReference type="ARBA" id="ARBA00011738"/>
    </source>
</evidence>
<keyword evidence="10 12" id="KW-0570">Pentose shunt</keyword>
<dbReference type="UniPathway" id="UPA00115">
    <property type="reaction ID" value="UER00410"/>
</dbReference>
<dbReference type="Gene3D" id="3.40.50.720">
    <property type="entry name" value="NAD(P)-binding Rossmann-like Domain"/>
    <property type="match status" value="1"/>
</dbReference>
<dbReference type="PRINTS" id="PR00076">
    <property type="entry name" value="6PGDHDRGNASE"/>
</dbReference>
<evidence type="ECO:0000256" key="15">
    <source>
        <dbReference type="RuleBase" id="RU000485"/>
    </source>
</evidence>
<feature type="active site" description="Proton donor" evidence="13">
    <location>
        <position position="213"/>
    </location>
</feature>
<dbReference type="NCBIfam" id="TIGR00873">
    <property type="entry name" value="gnd"/>
    <property type="match status" value="1"/>
</dbReference>
<evidence type="ECO:0000256" key="12">
    <source>
        <dbReference type="PIRNR" id="PIRNR000109"/>
    </source>
</evidence>
<keyword evidence="8 12" id="KW-0560">Oxidoreductase</keyword>
<organism evidence="17 18">
    <name type="scientific">Ferrimonas lipolytica</name>
    <dbReference type="NCBI Taxonomy" id="2724191"/>
    <lineage>
        <taxon>Bacteria</taxon>
        <taxon>Pseudomonadati</taxon>
        <taxon>Pseudomonadota</taxon>
        <taxon>Gammaproteobacteria</taxon>
        <taxon>Alteromonadales</taxon>
        <taxon>Ferrimonadaceae</taxon>
        <taxon>Ferrimonas</taxon>
    </lineage>
</organism>
<feature type="binding site" evidence="14">
    <location>
        <position position="470"/>
    </location>
    <ligand>
        <name>substrate</name>
        <note>ligand shared between dimeric partners</note>
    </ligand>
</feature>
<sequence>MTVSSNSDVQVAIIGQGVMGHNLALNFSSHGYSVAVFDLDDSLAKATETAALSQQLPGTVNVASDLAQLLSISQQPRRIVLSVPAGKAVDSICDSLLDSGLQPQDIVIDTGNCHWNDTLARQQRYHSKFHFIASAISGGEVGARHGPSLMVSGDSNAWDQIATMWQTIAAQVDADSGQPLPPHSKRSNRHACADYVGPYGSGHFVKTIHNGIEYAQMQMWAEAYQLLRQHGQMDNFAIAAVFRDWQQGQLHSYLLECTIAVLEAMDGHSQQPLLPLIVDAAGQKGTGTWTTIASLELGVAAPSLASAVYARAISSQRALRQALHGNLASPAQPAVELAQLERFQSALEQTLIGTTLANYAQGFELMAAQAQQQQWPLDLVTIAKLWRAGCIIRTPLLQQFVNAFSANPKAHLFSDHTIQQQLEATLPLWRRCLIDGIASGVALPVLSSGLAYVDGLRCADSPANLLQGMRDYFGAHRFERHDASQGTLFHHPWHDS</sequence>
<dbReference type="InterPro" id="IPR006114">
    <property type="entry name" value="6PGDH_C"/>
</dbReference>
<keyword evidence="7 12" id="KW-0521">NADP</keyword>
<feature type="binding site" description="in other chain" evidence="14">
    <location>
        <begin position="137"/>
        <end position="139"/>
    </location>
    <ligand>
        <name>substrate</name>
        <note>ligand shared between dimeric partners</note>
    </ligand>
</feature>
<feature type="binding site" description="in other chain" evidence="14">
    <location>
        <position position="112"/>
    </location>
    <ligand>
        <name>substrate</name>
        <note>ligand shared between dimeric partners</note>
    </ligand>
</feature>
<dbReference type="InterPro" id="IPR036291">
    <property type="entry name" value="NAD(P)-bd_dom_sf"/>
</dbReference>
<proteinExistence type="inferred from homology"/>
<evidence type="ECO:0000256" key="7">
    <source>
        <dbReference type="ARBA" id="ARBA00022857"/>
    </source>
</evidence>
<comment type="subunit">
    <text evidence="4 12">Homodimer.</text>
</comment>
<dbReference type="GO" id="GO:0050661">
    <property type="term" value="F:NADP binding"/>
    <property type="evidence" value="ECO:0007669"/>
    <property type="project" value="InterPro"/>
</dbReference>
<feature type="binding site" description="in other chain" evidence="14">
    <location>
        <position position="214"/>
    </location>
    <ligand>
        <name>substrate</name>
        <note>ligand shared between dimeric partners</note>
    </ligand>
</feature>
<dbReference type="SUPFAM" id="SSF51735">
    <property type="entry name" value="NAD(P)-binding Rossmann-fold domains"/>
    <property type="match status" value="1"/>
</dbReference>
<feature type="binding site" evidence="14">
    <location>
        <position position="476"/>
    </location>
    <ligand>
        <name>substrate</name>
        <note>ligand shared between dimeric partners</note>
    </ligand>
</feature>
<evidence type="ECO:0000256" key="9">
    <source>
        <dbReference type="ARBA" id="ARBA00023064"/>
    </source>
</evidence>
<dbReference type="AlphaFoldDB" id="A0A6H1UDQ6"/>
<dbReference type="InterPro" id="IPR006113">
    <property type="entry name" value="6PGDH_Gnd/GntZ"/>
</dbReference>
<feature type="binding site" description="in other chain" evidence="14">
    <location>
        <position position="284"/>
    </location>
    <ligand>
        <name>substrate</name>
        <note>ligand shared between dimeric partners</note>
    </ligand>
</feature>
<keyword evidence="9 15" id="KW-0311">Gluconate utilization</keyword>
<dbReference type="SMART" id="SM01350">
    <property type="entry name" value="6PGD"/>
    <property type="match status" value="1"/>
</dbReference>
<evidence type="ECO:0000256" key="3">
    <source>
        <dbReference type="ARBA" id="ARBA00008419"/>
    </source>
</evidence>
<dbReference type="EC" id="1.1.1.44" evidence="5 12"/>
<dbReference type="FunFam" id="1.10.1040.10:FF:000032">
    <property type="entry name" value="6-phosphogluconate dehydrogenase, decarboxylating"/>
    <property type="match status" value="1"/>
</dbReference>
<dbReference type="KEGG" id="fes:HER31_10170"/>
<reference evidence="17 18" key="1">
    <citation type="submission" date="2020-04" db="EMBL/GenBank/DDBJ databases">
        <title>Ferrimonas sp. S7 isolated from sea water.</title>
        <authorList>
            <person name="Bae S.S."/>
            <person name="Baek K."/>
        </authorList>
    </citation>
    <scope>NUCLEOTIDE SEQUENCE [LARGE SCALE GENOMIC DNA]</scope>
    <source>
        <strain evidence="17 18">S7</strain>
    </source>
</reference>
<evidence type="ECO:0000256" key="13">
    <source>
        <dbReference type="PIRSR" id="PIRSR000109-1"/>
    </source>
</evidence>